<keyword evidence="2" id="KW-0732">Signal</keyword>
<evidence type="ECO:0000313" key="4">
    <source>
        <dbReference type="Proteomes" id="UP000585050"/>
    </source>
</evidence>
<organism evidence="3 4">
    <name type="scientific">Flammeovirga agarivorans</name>
    <dbReference type="NCBI Taxonomy" id="2726742"/>
    <lineage>
        <taxon>Bacteria</taxon>
        <taxon>Pseudomonadati</taxon>
        <taxon>Bacteroidota</taxon>
        <taxon>Cytophagia</taxon>
        <taxon>Cytophagales</taxon>
        <taxon>Flammeovirgaceae</taxon>
        <taxon>Flammeovirga</taxon>
    </lineage>
</organism>
<dbReference type="RefSeq" id="WP_168883388.1">
    <property type="nucleotide sequence ID" value="NZ_JABAIL010000004.1"/>
</dbReference>
<dbReference type="Proteomes" id="UP000585050">
    <property type="component" value="Unassembled WGS sequence"/>
</dbReference>
<feature type="chain" id="PRO_5031386623" evidence="2">
    <location>
        <begin position="20"/>
        <end position="196"/>
    </location>
</feature>
<name>A0A7X8SLZ7_9BACT</name>
<dbReference type="EMBL" id="JABAIL010000004">
    <property type="protein sequence ID" value="NLR92683.1"/>
    <property type="molecule type" value="Genomic_DNA"/>
</dbReference>
<evidence type="ECO:0000313" key="3">
    <source>
        <dbReference type="EMBL" id="NLR92683.1"/>
    </source>
</evidence>
<reference evidence="3 4" key="1">
    <citation type="submission" date="2020-04" db="EMBL/GenBank/DDBJ databases">
        <title>Flammeovirga sp. SR4, a novel species isolated from seawater.</title>
        <authorList>
            <person name="Wang X."/>
        </authorList>
    </citation>
    <scope>NUCLEOTIDE SEQUENCE [LARGE SCALE GENOMIC DNA]</scope>
    <source>
        <strain evidence="3 4">SR4</strain>
    </source>
</reference>
<keyword evidence="1" id="KW-0175">Coiled coil</keyword>
<protein>
    <submittedName>
        <fullName evidence="3">Uncharacterized protein</fullName>
    </submittedName>
</protein>
<comment type="caution">
    <text evidence="3">The sequence shown here is derived from an EMBL/GenBank/DDBJ whole genome shotgun (WGS) entry which is preliminary data.</text>
</comment>
<evidence type="ECO:0000256" key="2">
    <source>
        <dbReference type="SAM" id="SignalP"/>
    </source>
</evidence>
<proteinExistence type="predicted"/>
<gene>
    <name evidence="3" type="ORF">HGP29_15800</name>
</gene>
<feature type="signal peptide" evidence="2">
    <location>
        <begin position="1"/>
        <end position="19"/>
    </location>
</feature>
<accession>A0A7X8SLZ7</accession>
<keyword evidence="4" id="KW-1185">Reference proteome</keyword>
<feature type="coiled-coil region" evidence="1">
    <location>
        <begin position="65"/>
        <end position="142"/>
    </location>
</feature>
<dbReference type="AlphaFoldDB" id="A0A7X8SLZ7"/>
<sequence length="196" mass="22565">MRKTYIIITLFLTSLTTFSQSLKSKDDVFAQLMVNPGDTILWESYMGKTWNTMTIFEKEQCETLSERLSSKLKEQLTQIEKEKQESFTDNFDAEADSIEMTAEKLLQNDILAQERELQKQAKEAADASIAELKELSQNLKANLPIIEDMIQSKTSELGIAYQKYNSENSEEIIAWLKNYGQQIYKKTYSSIVEKGN</sequence>
<evidence type="ECO:0000256" key="1">
    <source>
        <dbReference type="SAM" id="Coils"/>
    </source>
</evidence>